<proteinExistence type="predicted"/>
<reference evidence="1" key="1">
    <citation type="journal article" date="2021" name="New Phytol.">
        <title>Evolutionary innovations through gain and loss of genes in the ectomycorrhizal Boletales.</title>
        <authorList>
            <person name="Wu G."/>
            <person name="Miyauchi S."/>
            <person name="Morin E."/>
            <person name="Kuo A."/>
            <person name="Drula E."/>
            <person name="Varga T."/>
            <person name="Kohler A."/>
            <person name="Feng B."/>
            <person name="Cao Y."/>
            <person name="Lipzen A."/>
            <person name="Daum C."/>
            <person name="Hundley H."/>
            <person name="Pangilinan J."/>
            <person name="Johnson J."/>
            <person name="Barry K."/>
            <person name="LaButti K."/>
            <person name="Ng V."/>
            <person name="Ahrendt S."/>
            <person name="Min B."/>
            <person name="Choi I.G."/>
            <person name="Park H."/>
            <person name="Plett J.M."/>
            <person name="Magnuson J."/>
            <person name="Spatafora J.W."/>
            <person name="Nagy L.G."/>
            <person name="Henrissat B."/>
            <person name="Grigoriev I.V."/>
            <person name="Yang Z.L."/>
            <person name="Xu J."/>
            <person name="Martin F.M."/>
        </authorList>
    </citation>
    <scope>NUCLEOTIDE SEQUENCE</scope>
    <source>
        <strain evidence="1">KUC20120723A-06</strain>
    </source>
</reference>
<evidence type="ECO:0000313" key="2">
    <source>
        <dbReference type="Proteomes" id="UP000790709"/>
    </source>
</evidence>
<keyword evidence="2" id="KW-1185">Reference proteome</keyword>
<comment type="caution">
    <text evidence="1">The sequence shown here is derived from an EMBL/GenBank/DDBJ whole genome shotgun (WGS) entry which is preliminary data.</text>
</comment>
<sequence length="366" mass="39932">MSADQRYMYHNNPQGVPTSYDYQSYPPSSFEPAPLPPAPVRSVRANSSQSHSHHQPPNYAAQSTYSQPTAYAPAPYNTTQPPPPPQWPAESWQPHYTQPFPPQSMEMAYNSGPARAEAAPPLSPPEVRSFVPVPSSQPQENRRQEERYAPVSEPSSSAIQQKSKRRDKESPVVSASPIPNSGLDFMKMLDSYRLIIDATSNLTAPTMPALGRPTPPETIERMLQSANYGVQMLQSAVSPPNTDTRPATSGEEKDVLTSKRQKPEDQSTEGQTCLGCNATSTPEWRRGPLGPRTLCNACGLVYAKLLKKRARGEGRSRGGSNTGHDSHNAMDESGPASSGDGGSEDEDSYGSQDRRSDFGDHHARRG</sequence>
<gene>
    <name evidence="1" type="ORF">BV22DRAFT_1129939</name>
</gene>
<protein>
    <submittedName>
        <fullName evidence="1">Uncharacterized protein</fullName>
    </submittedName>
</protein>
<dbReference type="Proteomes" id="UP000790709">
    <property type="component" value="Unassembled WGS sequence"/>
</dbReference>
<organism evidence="1 2">
    <name type="scientific">Leucogyrophana mollusca</name>
    <dbReference type="NCBI Taxonomy" id="85980"/>
    <lineage>
        <taxon>Eukaryota</taxon>
        <taxon>Fungi</taxon>
        <taxon>Dikarya</taxon>
        <taxon>Basidiomycota</taxon>
        <taxon>Agaricomycotina</taxon>
        <taxon>Agaricomycetes</taxon>
        <taxon>Agaricomycetidae</taxon>
        <taxon>Boletales</taxon>
        <taxon>Boletales incertae sedis</taxon>
        <taxon>Leucogyrophana</taxon>
    </lineage>
</organism>
<evidence type="ECO:0000313" key="1">
    <source>
        <dbReference type="EMBL" id="KAH7924298.1"/>
    </source>
</evidence>
<accession>A0ACB8BHH2</accession>
<name>A0ACB8BHH2_9AGAM</name>
<dbReference type="EMBL" id="MU266428">
    <property type="protein sequence ID" value="KAH7924298.1"/>
    <property type="molecule type" value="Genomic_DNA"/>
</dbReference>